<name>A0ABT0HM89_9BACT</name>
<dbReference type="PROSITE" id="PS51257">
    <property type="entry name" value="PROKAR_LIPOPROTEIN"/>
    <property type="match status" value="1"/>
</dbReference>
<dbReference type="Gene3D" id="2.60.40.10">
    <property type="entry name" value="Immunoglobulins"/>
    <property type="match status" value="7"/>
</dbReference>
<evidence type="ECO:0000313" key="3">
    <source>
        <dbReference type="EMBL" id="MCK8493291.1"/>
    </source>
</evidence>
<dbReference type="RefSeq" id="WP_248477857.1">
    <property type="nucleotide sequence ID" value="NZ_JALPRF010000002.1"/>
</dbReference>
<dbReference type="CDD" id="cd00102">
    <property type="entry name" value="IPT"/>
    <property type="match status" value="1"/>
</dbReference>
<feature type="domain" description="IPT/TIG" evidence="2">
    <location>
        <begin position="26"/>
        <end position="108"/>
    </location>
</feature>
<accession>A0ABT0HM89</accession>
<reference evidence="3 4" key="1">
    <citation type="submission" date="2022-04" db="EMBL/GenBank/DDBJ databases">
        <title>Spirosoma sp. strain RP8 genome sequencing and assembly.</title>
        <authorList>
            <person name="Jung Y."/>
        </authorList>
    </citation>
    <scope>NUCLEOTIDE SEQUENCE [LARGE SCALE GENOMIC DNA]</scope>
    <source>
        <strain evidence="3 4">RP8</strain>
    </source>
</reference>
<proteinExistence type="predicted"/>
<dbReference type="Pfam" id="PF01833">
    <property type="entry name" value="TIG"/>
    <property type="match status" value="5"/>
</dbReference>
<dbReference type="EMBL" id="JALPRF010000002">
    <property type="protein sequence ID" value="MCK8493291.1"/>
    <property type="molecule type" value="Genomic_DNA"/>
</dbReference>
<sequence>MKSGSVIIAFLFLLLGLSACRVKNAPPELTSLLPKEAFVGQEITLGGYQFGNEPTVTFTSAASVVAGQVVSASEQSIRVKIPLVSPGITQVRVQTSEGISDPLPLNVLQPPPSVASIAPANGLPGSEVIVTGNYLNQVQEIRFEQTPAIVKDSSASKLTLIVPDKMPRGPLSLVITTKGGEVSSSFIVAGTPKITSLSGKQAKPGSELIIQGQNLLDGVVRINGLATDRNQTTIKDTEIRTLIPTNATSGKVTVTVFEKLVATSADSLQIILQPAIANLSARDGISGDKIILTGLNLRDVSAVLFGTVSVPFRVISDTQLEATVPALGASAQLTVSVNSVGGNASASDPFLYYVAPSNLVVSPTRQVRLQPITITGQNLYRITEVRISGITVPITSRVEGSQLVVSVPADAVSGPVTVINRAGTATSQTLVVVQKPVVSALIPAQGRAGDRIVVRGNYLQNAQFFFTGSTSAAADGGKNEETERWIIIPDDAKTGPIRVVNTTNDATLTDAFTVINLPSVSDFSPKTAKAGDEITITGLNLTSVTTVKFNGGTSAATTFRLSGSSLIVTVPAGVVTGQICLTNEAGTTCSSANFTPAK</sequence>
<organism evidence="3 4">
    <name type="scientific">Spirosoma liriopis</name>
    <dbReference type="NCBI Taxonomy" id="2937440"/>
    <lineage>
        <taxon>Bacteria</taxon>
        <taxon>Pseudomonadati</taxon>
        <taxon>Bacteroidota</taxon>
        <taxon>Cytophagia</taxon>
        <taxon>Cytophagales</taxon>
        <taxon>Cytophagaceae</taxon>
        <taxon>Spirosoma</taxon>
    </lineage>
</organism>
<dbReference type="SMART" id="SM00429">
    <property type="entry name" value="IPT"/>
    <property type="match status" value="4"/>
</dbReference>
<keyword evidence="4" id="KW-1185">Reference proteome</keyword>
<feature type="domain" description="IPT/TIG" evidence="2">
    <location>
        <begin position="273"/>
        <end position="353"/>
    </location>
</feature>
<dbReference type="InterPro" id="IPR014756">
    <property type="entry name" value="Ig_E-set"/>
</dbReference>
<feature type="domain" description="IPT/TIG" evidence="2">
    <location>
        <begin position="111"/>
        <end position="189"/>
    </location>
</feature>
<keyword evidence="1" id="KW-0732">Signal</keyword>
<dbReference type="InterPro" id="IPR013783">
    <property type="entry name" value="Ig-like_fold"/>
</dbReference>
<dbReference type="PANTHER" id="PTHR46769:SF2">
    <property type="entry name" value="FIBROCYSTIN-L ISOFORM 2 PRECURSOR-RELATED"/>
    <property type="match status" value="1"/>
</dbReference>
<gene>
    <name evidence="3" type="ORF">M0L20_15595</name>
</gene>
<evidence type="ECO:0000259" key="2">
    <source>
        <dbReference type="SMART" id="SM00429"/>
    </source>
</evidence>
<evidence type="ECO:0000256" key="1">
    <source>
        <dbReference type="ARBA" id="ARBA00022729"/>
    </source>
</evidence>
<comment type="caution">
    <text evidence="3">The sequence shown here is derived from an EMBL/GenBank/DDBJ whole genome shotgun (WGS) entry which is preliminary data.</text>
</comment>
<dbReference type="PANTHER" id="PTHR46769">
    <property type="entry name" value="POLYCYSTIC KIDNEY AND HEPATIC DISEASE 1 (AUTOSOMAL RECESSIVE)-LIKE 1"/>
    <property type="match status" value="1"/>
</dbReference>
<dbReference type="InterPro" id="IPR052387">
    <property type="entry name" value="Fibrocystin"/>
</dbReference>
<dbReference type="Proteomes" id="UP001202180">
    <property type="component" value="Unassembled WGS sequence"/>
</dbReference>
<dbReference type="SUPFAM" id="SSF81296">
    <property type="entry name" value="E set domains"/>
    <property type="match status" value="5"/>
</dbReference>
<evidence type="ECO:0000313" key="4">
    <source>
        <dbReference type="Proteomes" id="UP001202180"/>
    </source>
</evidence>
<protein>
    <submittedName>
        <fullName evidence="3">IPT/TIG domain-containing protein</fullName>
    </submittedName>
</protein>
<feature type="domain" description="IPT/TIG" evidence="2">
    <location>
        <begin position="517"/>
        <end position="597"/>
    </location>
</feature>
<dbReference type="InterPro" id="IPR002909">
    <property type="entry name" value="IPT_dom"/>
</dbReference>